<feature type="region of interest" description="Disordered" evidence="1">
    <location>
        <begin position="1"/>
        <end position="64"/>
    </location>
</feature>
<dbReference type="VEuPathDB" id="TriTrypDB:LtaPh_0405000"/>
<keyword evidence="4" id="KW-1185">Reference proteome</keyword>
<dbReference type="Proteomes" id="UP000419144">
    <property type="component" value="Unassembled WGS sequence"/>
</dbReference>
<dbReference type="EMBL" id="BLBS01000004">
    <property type="protein sequence ID" value="GET85657.1"/>
    <property type="molecule type" value="Genomic_DNA"/>
</dbReference>
<organism evidence="3 4">
    <name type="scientific">Leishmania tarentolae</name>
    <name type="common">Sauroleishmania tarentolae</name>
    <dbReference type="NCBI Taxonomy" id="5689"/>
    <lineage>
        <taxon>Eukaryota</taxon>
        <taxon>Discoba</taxon>
        <taxon>Euglenozoa</taxon>
        <taxon>Kinetoplastea</taxon>
        <taxon>Metakinetoplastina</taxon>
        <taxon>Trypanosomatida</taxon>
        <taxon>Trypanosomatidae</taxon>
        <taxon>Leishmaniinae</taxon>
        <taxon>Leishmania</taxon>
        <taxon>lizard Leishmania</taxon>
    </lineage>
</organism>
<feature type="region of interest" description="Disordered" evidence="1">
    <location>
        <begin position="307"/>
        <end position="350"/>
    </location>
</feature>
<dbReference type="OrthoDB" id="267932at2759"/>
<name>A0A640KD38_LEITA</name>
<keyword evidence="2" id="KW-0812">Transmembrane</keyword>
<feature type="transmembrane region" description="Helical" evidence="2">
    <location>
        <begin position="962"/>
        <end position="980"/>
    </location>
</feature>
<sequence length="1512" mass="159977">MSSPLSDHQQQQQQQQLMVSYSSPARQSFSRCNRKLLPPTHLRHWHDRDSGAGPYTPEPSSVREKNASMDIANFAAASASGLPRPAVVAAAPPSMEPFRAATGETLETAVLCDNANTQAVLSSEAFPAAAIIPTAAAQPPESVVISPSIGSVSLESSSSVNTLVSLSCVAKPLIPAAVMPREEECTMWPPAAAASLQATYLERHLNDPYKGAKAMVTFDRATTPFRPSPLASWTVQSGSAATTITAPPLSHGTSRLSPAAGAGTPVNAHVGRFPYLAAAPVAETAATTCTVVSTDKGVASSSAALTADSPDYSSMNGSLIPDASTAPASEHVPQQQQQQQSPSRRSRASESFVIAAASTYPTVAAAPVAPSGSSKIQSSCLLSQTQAPAAAKSRASASVDGSDIDRTSPQRITPVAPSLPASLSVSETLGEGACSAPAGHIDCVGVYETPTPSLACAKPDAMRPGSPESFSPVATTERAGVVMDVVGYLECELDTRWCTLARFVAALFLPHIFLWQAVAALLPQAAVNPAAEAAVPPRAHRYALALNHSKTVLFALEFSVAGIMLWSLVRYCQRSSLQRSRGHHSLYGGLHLNSTPLAISSGSAGVGPTSVSRARISVESCTAHLPTTTTTTKKKYVYNVELLSTSMKMAGMRLLSSLRELCLRSRRSLGAGGIGSGLNSCSVSGSSHAHRSLSHSPVPLLQLQRRPFAGVRNTATMAMGAATSGGAAAMRDLANVSACPSDSGGTMRLLGSRSVSGGIVSDITLGGRSNASSLTTPSLSHISMGLAIPTAEVMHSGFSDMQGYESLPTPGDAGSAIVTGSTAFEVEANRSEGSVSHGYPPRIPLWDMPRLPQQSRELLSGSGAGRHRDPPTTSADLHASPFTARGTTGHTSPALVGLGDRDSTLVKNATGAVSIQPSAGTLAAAASTVLTDSLLLSSSGAAATAPASATVHRDGHLPTMTYFGVGLGLLIGTGLATWRLSVDYHFARYSFTYGTNAALWFWLIPVCLLGIAAYVVLLIGGHTLRWRALRQLRETNARGCSRDEDNLEEATHERAAAALALCRLRWMPWCLACVPYPYPDLVPLLDLPESVLLQPEAAAMSSIGASGGSVAGALALDGADAVPPAMSRMYKERVFCDSGDDTVYDDEVSVAASDDTLDPVDDLLRVTRENTVPSTPAPETSSEVVNVTAATAFDNLKTMSLLATTPAAAADVNRSACDLLLYPRQALSRIFPTTMLSPSPAGRSRPSCRATSSHPASSSLWIVVQRLQRTLVVMCVLAMWSSWKEYASRALPTSGFLMRLRRSCSLAQQRRGEPTSRQRTRVAAPAERQLWSWCTGRHCSLERVLAWTYLLMLFLFSQALLSLMYFTWSWRCIIREAATAAMYATDTARATMPVSPSFVVYGCTTWQLSLRNALWVIPPLCVGGDASVSSPGSLARWSMENQVALLFTLLGQRRFQVAYLYTNVALPIGFVVSLCIFVHEVWIHIKSRRVLRLLALAKSQVKISRKMHDAML</sequence>
<feature type="transmembrane region" description="Helical" evidence="2">
    <location>
        <begin position="1000"/>
        <end position="1020"/>
    </location>
</feature>
<accession>A0A640KD38</accession>
<feature type="region of interest" description="Disordered" evidence="1">
    <location>
        <begin position="1235"/>
        <end position="1254"/>
    </location>
</feature>
<evidence type="ECO:0000313" key="3">
    <source>
        <dbReference type="EMBL" id="GET85657.1"/>
    </source>
</evidence>
<feature type="transmembrane region" description="Helical" evidence="2">
    <location>
        <begin position="1344"/>
        <end position="1366"/>
    </location>
</feature>
<keyword evidence="2" id="KW-0472">Membrane</keyword>
<feature type="transmembrane region" description="Helical" evidence="2">
    <location>
        <begin position="1458"/>
        <end position="1483"/>
    </location>
</feature>
<keyword evidence="2" id="KW-1133">Transmembrane helix</keyword>
<feature type="region of interest" description="Disordered" evidence="1">
    <location>
        <begin position="859"/>
        <end position="896"/>
    </location>
</feature>
<comment type="caution">
    <text evidence="3">The sequence shown here is derived from an EMBL/GenBank/DDBJ whole genome shotgun (WGS) entry which is preliminary data.</text>
</comment>
<feature type="compositionally biased region" description="Polar residues" evidence="1">
    <location>
        <begin position="17"/>
        <end position="31"/>
    </location>
</feature>
<protein>
    <submittedName>
        <fullName evidence="3">Uncharacterized protein</fullName>
    </submittedName>
</protein>
<proteinExistence type="predicted"/>
<evidence type="ECO:0000256" key="2">
    <source>
        <dbReference type="SAM" id="Phobius"/>
    </source>
</evidence>
<reference evidence="3" key="1">
    <citation type="submission" date="2019-11" db="EMBL/GenBank/DDBJ databases">
        <title>Leishmania tarentolae CDS.</title>
        <authorList>
            <person name="Goto Y."/>
            <person name="Yamagishi J."/>
        </authorList>
    </citation>
    <scope>NUCLEOTIDE SEQUENCE [LARGE SCALE GENOMIC DNA]</scope>
    <source>
        <strain evidence="3">Parrot Tar II</strain>
    </source>
</reference>
<feature type="compositionally biased region" description="Low complexity" evidence="1">
    <location>
        <begin position="333"/>
        <end position="343"/>
    </location>
</feature>
<evidence type="ECO:0000313" key="4">
    <source>
        <dbReference type="Proteomes" id="UP000419144"/>
    </source>
</evidence>
<evidence type="ECO:0000256" key="1">
    <source>
        <dbReference type="SAM" id="MobiDB-lite"/>
    </source>
</evidence>
<feature type="region of interest" description="Disordered" evidence="1">
    <location>
        <begin position="392"/>
        <end position="417"/>
    </location>
</feature>
<gene>
    <name evidence="3" type="ORF">LtaPh_0405000</name>
</gene>